<gene>
    <name evidence="3" type="ORF">MXD59_21490</name>
</gene>
<keyword evidence="2" id="KW-0812">Transmembrane</keyword>
<reference evidence="3 4" key="1">
    <citation type="submission" date="2022-04" db="EMBL/GenBank/DDBJ databases">
        <title>Genome diversity in the genus Frankia.</title>
        <authorList>
            <person name="Carlos-Shanley C."/>
            <person name="Hahn D."/>
        </authorList>
    </citation>
    <scope>NUCLEOTIDE SEQUENCE [LARGE SCALE GENOMIC DNA]</scope>
    <source>
        <strain evidence="3 4">Ag45/Mut15</strain>
    </source>
</reference>
<protein>
    <submittedName>
        <fullName evidence="3">Uncharacterized protein</fullName>
    </submittedName>
</protein>
<proteinExistence type="predicted"/>
<dbReference type="Proteomes" id="UP001201873">
    <property type="component" value="Unassembled WGS sequence"/>
</dbReference>
<evidence type="ECO:0000256" key="2">
    <source>
        <dbReference type="SAM" id="Phobius"/>
    </source>
</evidence>
<feature type="region of interest" description="Disordered" evidence="1">
    <location>
        <begin position="38"/>
        <end position="75"/>
    </location>
</feature>
<evidence type="ECO:0000313" key="3">
    <source>
        <dbReference type="EMBL" id="MCK9878313.1"/>
    </source>
</evidence>
<dbReference type="RefSeq" id="WP_248826439.1">
    <property type="nucleotide sequence ID" value="NZ_JALKFT010000031.1"/>
</dbReference>
<feature type="transmembrane region" description="Helical" evidence="2">
    <location>
        <begin position="12"/>
        <end position="33"/>
    </location>
</feature>
<name>A0ABT0K4R8_9ACTN</name>
<accession>A0ABT0K4R8</accession>
<dbReference type="EMBL" id="JALKFT010000031">
    <property type="protein sequence ID" value="MCK9878313.1"/>
    <property type="molecule type" value="Genomic_DNA"/>
</dbReference>
<keyword evidence="2" id="KW-0472">Membrane</keyword>
<organism evidence="3 4">
    <name type="scientific">Frankia umida</name>
    <dbReference type="NCBI Taxonomy" id="573489"/>
    <lineage>
        <taxon>Bacteria</taxon>
        <taxon>Bacillati</taxon>
        <taxon>Actinomycetota</taxon>
        <taxon>Actinomycetes</taxon>
        <taxon>Frankiales</taxon>
        <taxon>Frankiaceae</taxon>
        <taxon>Frankia</taxon>
    </lineage>
</organism>
<evidence type="ECO:0000256" key="1">
    <source>
        <dbReference type="SAM" id="MobiDB-lite"/>
    </source>
</evidence>
<keyword evidence="4" id="KW-1185">Reference proteome</keyword>
<sequence>MATREQGLRQTGPITAVTAALATAGMIGFGVLAHEHSTATAADAETSSGSTTDSSGLLTGSTGDSGSTHVTTGGS</sequence>
<evidence type="ECO:0000313" key="4">
    <source>
        <dbReference type="Proteomes" id="UP001201873"/>
    </source>
</evidence>
<comment type="caution">
    <text evidence="3">The sequence shown here is derived from an EMBL/GenBank/DDBJ whole genome shotgun (WGS) entry which is preliminary data.</text>
</comment>
<keyword evidence="2" id="KW-1133">Transmembrane helix</keyword>